<dbReference type="EMBL" id="CAJOBH010009036">
    <property type="protein sequence ID" value="CAF4130121.1"/>
    <property type="molecule type" value="Genomic_DNA"/>
</dbReference>
<dbReference type="Proteomes" id="UP000663855">
    <property type="component" value="Unassembled WGS sequence"/>
</dbReference>
<evidence type="ECO:0000313" key="6">
    <source>
        <dbReference type="EMBL" id="CAF4093980.1"/>
    </source>
</evidence>
<dbReference type="EMBL" id="CAJOBJ010007753">
    <property type="protein sequence ID" value="CAF4093980.1"/>
    <property type="molecule type" value="Genomic_DNA"/>
</dbReference>
<dbReference type="EMBL" id="CAJNRF010014649">
    <property type="protein sequence ID" value="CAF2158813.1"/>
    <property type="molecule type" value="Genomic_DNA"/>
</dbReference>
<dbReference type="Pfam" id="PF05721">
    <property type="entry name" value="PhyH"/>
    <property type="match status" value="1"/>
</dbReference>
<dbReference type="PANTHER" id="PTHR20883:SF46">
    <property type="entry name" value="PHYTANOYL-COA HYDROXYLASE"/>
    <property type="match status" value="1"/>
</dbReference>
<evidence type="ECO:0000313" key="8">
    <source>
        <dbReference type="Proteomes" id="UP000663856"/>
    </source>
</evidence>
<organism evidence="4 8">
    <name type="scientific">Rotaria magnacalcarata</name>
    <dbReference type="NCBI Taxonomy" id="392030"/>
    <lineage>
        <taxon>Eukaryota</taxon>
        <taxon>Metazoa</taxon>
        <taxon>Spiralia</taxon>
        <taxon>Gnathifera</taxon>
        <taxon>Rotifera</taxon>
        <taxon>Eurotatoria</taxon>
        <taxon>Bdelloidea</taxon>
        <taxon>Philodinida</taxon>
        <taxon>Philodinidae</taxon>
        <taxon>Rotaria</taxon>
    </lineage>
</organism>
<dbReference type="Proteomes" id="UP000663834">
    <property type="component" value="Unassembled WGS sequence"/>
</dbReference>
<sequence length="298" mass="34159">MEEAIRNPHQAHALFVLPENDKPVKEPTIQLTNKQIEFFKTNGFLSIDHFIDDDEITYIRDQYDKWFAAKIGREHGNFFDLLSEDTDDKEAVAPQLLWPSIYGKNTTGFDLYNTQMYANAYAVSKALLGDGTTFKGDHAIMKPPTSKSLPTPWHQDEAYWDPTLTYESVGVWVALQSVSIENGCMQFIPGSHRVSDVLSHHTQNNNPRIHGLEVDNPNEYIENISSCPLPSGGATFHHCRTLHYTGPNQSNEPRRAYTLQFQCDTKKRDQPRPNVWNEIKITERERRAKESGWNLRAP</sequence>
<protein>
    <recommendedName>
        <fullName evidence="10">Phytanoyl-CoA dioxygenase</fullName>
    </recommendedName>
</protein>
<dbReference type="Proteomes" id="UP000663856">
    <property type="component" value="Unassembled WGS sequence"/>
</dbReference>
<accession>A0A816YBP6</accession>
<evidence type="ECO:0000313" key="4">
    <source>
        <dbReference type="EMBL" id="CAF2158813.1"/>
    </source>
</evidence>
<dbReference type="SUPFAM" id="SSF51197">
    <property type="entry name" value="Clavaminate synthase-like"/>
    <property type="match status" value="1"/>
</dbReference>
<evidence type="ECO:0000313" key="9">
    <source>
        <dbReference type="Proteomes" id="UP000663866"/>
    </source>
</evidence>
<dbReference type="PANTHER" id="PTHR20883">
    <property type="entry name" value="PHYTANOYL-COA DIOXYGENASE DOMAIN CONTAINING 1"/>
    <property type="match status" value="1"/>
</dbReference>
<keyword evidence="9" id="KW-1185">Reference proteome</keyword>
<comment type="cofactor">
    <cofactor evidence="1">
        <name>Fe cation</name>
        <dbReference type="ChEBI" id="CHEBI:24875"/>
    </cofactor>
</comment>
<dbReference type="Proteomes" id="UP000681967">
    <property type="component" value="Unassembled WGS sequence"/>
</dbReference>
<gene>
    <name evidence="7" type="ORF">BYL167_LOCUS20500</name>
    <name evidence="2" type="ORF">CJN711_LOCUS11606</name>
    <name evidence="6" type="ORF">GIL414_LOCUS16759</name>
    <name evidence="3" type="ORF">KQP761_LOCUS6899</name>
    <name evidence="5" type="ORF">OVN521_LOCUS8072</name>
    <name evidence="4" type="ORF">WKI299_LOCUS31903</name>
</gene>
<evidence type="ECO:0000313" key="5">
    <source>
        <dbReference type="EMBL" id="CAF3873696.1"/>
    </source>
</evidence>
<dbReference type="Proteomes" id="UP000663866">
    <property type="component" value="Unassembled WGS sequence"/>
</dbReference>
<dbReference type="AlphaFoldDB" id="A0A816YBP6"/>
<dbReference type="OrthoDB" id="445007at2759"/>
<evidence type="ECO:0008006" key="10">
    <source>
        <dbReference type="Google" id="ProtNLM"/>
    </source>
</evidence>
<dbReference type="Proteomes" id="UP000681720">
    <property type="component" value="Unassembled WGS sequence"/>
</dbReference>
<dbReference type="Gene3D" id="2.60.120.620">
    <property type="entry name" value="q2cbj1_9rhob like domain"/>
    <property type="match status" value="1"/>
</dbReference>
<comment type="caution">
    <text evidence="4">The sequence shown here is derived from an EMBL/GenBank/DDBJ whole genome shotgun (WGS) entry which is preliminary data.</text>
</comment>
<proteinExistence type="predicted"/>
<dbReference type="EMBL" id="CAJNOV010004965">
    <property type="protein sequence ID" value="CAF1192852.1"/>
    <property type="molecule type" value="Genomic_DNA"/>
</dbReference>
<name>A0A816YBP6_9BILA</name>
<evidence type="ECO:0000256" key="1">
    <source>
        <dbReference type="ARBA" id="ARBA00001962"/>
    </source>
</evidence>
<evidence type="ECO:0000313" key="7">
    <source>
        <dbReference type="EMBL" id="CAF4130121.1"/>
    </source>
</evidence>
<dbReference type="InterPro" id="IPR008775">
    <property type="entry name" value="Phytyl_CoA_dOase-like"/>
</dbReference>
<dbReference type="EMBL" id="CAJNOW010002210">
    <property type="protein sequence ID" value="CAF1344248.1"/>
    <property type="molecule type" value="Genomic_DNA"/>
</dbReference>
<dbReference type="EMBL" id="CAJOBG010000920">
    <property type="protein sequence ID" value="CAF3873696.1"/>
    <property type="molecule type" value="Genomic_DNA"/>
</dbReference>
<reference evidence="4" key="1">
    <citation type="submission" date="2021-02" db="EMBL/GenBank/DDBJ databases">
        <authorList>
            <person name="Nowell W R."/>
        </authorList>
    </citation>
    <scope>NUCLEOTIDE SEQUENCE</scope>
</reference>
<evidence type="ECO:0000313" key="3">
    <source>
        <dbReference type="EMBL" id="CAF1344248.1"/>
    </source>
</evidence>
<evidence type="ECO:0000313" key="2">
    <source>
        <dbReference type="EMBL" id="CAF1192852.1"/>
    </source>
</evidence>